<dbReference type="OrthoDB" id="337735at2759"/>
<dbReference type="Proteomes" id="UP000683925">
    <property type="component" value="Unassembled WGS sequence"/>
</dbReference>
<protein>
    <recommendedName>
        <fullName evidence="1">C2H2-type domain-containing protein</fullName>
    </recommendedName>
</protein>
<dbReference type="PROSITE" id="PS00028">
    <property type="entry name" value="ZINC_FINGER_C2H2_1"/>
    <property type="match status" value="1"/>
</dbReference>
<evidence type="ECO:0000313" key="2">
    <source>
        <dbReference type="EMBL" id="CAD8213039.1"/>
    </source>
</evidence>
<sequence>MKANPIRRDALETSLLKNLSGKLEGLIDKNRMELSKTSVFHSDAIPDITLENYLMRIQRHARCSEECFVIALIYLNRIQEINQEYQFTEKNIHRFLIIAIVLAIKFQDDEIFKNDYYARVGGISIQELNEMEESFLELLDFDLFVYHETYSLYLTEIKSSLVKIIKNQFKIQYCFQNKFYNANQFCILIIKLQASFLKREKGMMQENNNLMPVDEIWRQLSKVTATVNRNVERMSQLLDQLITHTLSNDGDYIEIPQRKDEHLKEREKYAKDYKKCILRELNDKLSWSITGSKNICNKCQMICKTRKGYLLHLLQKHCEYKFYLCVKCYDKFDNFNKFKQHLCNNHDEIMIFQLTEQLQQLIDHGAREISKE</sequence>
<dbReference type="PANTHER" id="PTHR15615">
    <property type="match status" value="1"/>
</dbReference>
<gene>
    <name evidence="2" type="ORF">POCTA_138.1.T1600048</name>
</gene>
<accession>A0A8S1YHB3</accession>
<dbReference type="EMBL" id="CAJJDP010000162">
    <property type="protein sequence ID" value="CAD8213039.1"/>
    <property type="molecule type" value="Genomic_DNA"/>
</dbReference>
<dbReference type="GO" id="GO:0019901">
    <property type="term" value="F:protein kinase binding"/>
    <property type="evidence" value="ECO:0007669"/>
    <property type="project" value="InterPro"/>
</dbReference>
<keyword evidence="3" id="KW-1185">Reference proteome</keyword>
<organism evidence="2 3">
    <name type="scientific">Paramecium octaurelia</name>
    <dbReference type="NCBI Taxonomy" id="43137"/>
    <lineage>
        <taxon>Eukaryota</taxon>
        <taxon>Sar</taxon>
        <taxon>Alveolata</taxon>
        <taxon>Ciliophora</taxon>
        <taxon>Intramacronucleata</taxon>
        <taxon>Oligohymenophorea</taxon>
        <taxon>Peniculida</taxon>
        <taxon>Parameciidae</taxon>
        <taxon>Paramecium</taxon>
    </lineage>
</organism>
<dbReference type="PANTHER" id="PTHR15615:SF108">
    <property type="entry name" value="PROTEIN CNPPD1"/>
    <property type="match status" value="1"/>
</dbReference>
<reference evidence="2" key="1">
    <citation type="submission" date="2021-01" db="EMBL/GenBank/DDBJ databases">
        <authorList>
            <consortium name="Genoscope - CEA"/>
            <person name="William W."/>
        </authorList>
    </citation>
    <scope>NUCLEOTIDE SEQUENCE</scope>
</reference>
<feature type="domain" description="C2H2-type" evidence="1">
    <location>
        <begin position="325"/>
        <end position="346"/>
    </location>
</feature>
<name>A0A8S1YHB3_PAROT</name>
<dbReference type="SMART" id="SM00355">
    <property type="entry name" value="ZnF_C2H2"/>
    <property type="match status" value="2"/>
</dbReference>
<dbReference type="AlphaFoldDB" id="A0A8S1YHB3"/>
<dbReference type="InterPro" id="IPR013087">
    <property type="entry name" value="Znf_C2H2_type"/>
</dbReference>
<evidence type="ECO:0000313" key="3">
    <source>
        <dbReference type="Proteomes" id="UP000683925"/>
    </source>
</evidence>
<dbReference type="InterPro" id="IPR013922">
    <property type="entry name" value="Cyclin_PHO80-like"/>
</dbReference>
<dbReference type="Pfam" id="PF08613">
    <property type="entry name" value="Cyclin"/>
    <property type="match status" value="1"/>
</dbReference>
<dbReference type="CDD" id="cd20558">
    <property type="entry name" value="CYCLIN_ScPCL7-like"/>
    <property type="match status" value="1"/>
</dbReference>
<comment type="caution">
    <text evidence="2">The sequence shown here is derived from an EMBL/GenBank/DDBJ whole genome shotgun (WGS) entry which is preliminary data.</text>
</comment>
<evidence type="ECO:0000259" key="1">
    <source>
        <dbReference type="PROSITE" id="PS00028"/>
    </source>
</evidence>
<proteinExistence type="predicted"/>